<keyword evidence="11" id="KW-0966">Cell projection</keyword>
<organism evidence="11 12">
    <name type="scientific">Shewanella algae</name>
    <dbReference type="NCBI Taxonomy" id="38313"/>
    <lineage>
        <taxon>Bacteria</taxon>
        <taxon>Pseudomonadati</taxon>
        <taxon>Pseudomonadota</taxon>
        <taxon>Gammaproteobacteria</taxon>
        <taxon>Alteromonadales</taxon>
        <taxon>Shewanellaceae</taxon>
        <taxon>Shewanella</taxon>
    </lineage>
</organism>
<keyword evidence="8 10" id="KW-0975">Bacterial flagellum</keyword>
<dbReference type="AlphaFoldDB" id="A0A379ZF09"/>
<dbReference type="EMBL" id="UGYO01000001">
    <property type="protein sequence ID" value="SUI60880.1"/>
    <property type="molecule type" value="Genomic_DNA"/>
</dbReference>
<keyword evidence="11" id="KW-0969">Cilium</keyword>
<dbReference type="GO" id="GO:0006605">
    <property type="term" value="P:protein targeting"/>
    <property type="evidence" value="ECO:0007669"/>
    <property type="project" value="UniProtKB-UniRule"/>
</dbReference>
<evidence type="ECO:0000256" key="8">
    <source>
        <dbReference type="ARBA" id="ARBA00023143"/>
    </source>
</evidence>
<keyword evidence="6 10" id="KW-1133">Transmembrane helix</keyword>
<feature type="transmembrane region" description="Helical" evidence="10">
    <location>
        <begin position="172"/>
        <end position="201"/>
    </location>
</feature>
<dbReference type="Pfam" id="PF01311">
    <property type="entry name" value="Bac_export_1"/>
    <property type="match status" value="1"/>
</dbReference>
<dbReference type="GO" id="GO:0044780">
    <property type="term" value="P:bacterial-type flagellum assembly"/>
    <property type="evidence" value="ECO:0007669"/>
    <property type="project" value="UniProtKB-UniRule"/>
</dbReference>
<evidence type="ECO:0000256" key="9">
    <source>
        <dbReference type="NCBIfam" id="TIGR01400"/>
    </source>
</evidence>
<gene>
    <name evidence="11" type="primary">fliR_2</name>
    <name evidence="11" type="ORF">NCTC10738_01557</name>
</gene>
<keyword evidence="11" id="KW-0282">Flagellum</keyword>
<dbReference type="InterPro" id="IPR006303">
    <property type="entry name" value="FliR"/>
</dbReference>
<sequence>MLSLTTDYLQQLLGSFWWPFSRLLGAFLVMPFLGHIHVPVLIRVLLALLLAALIIPILPAVPVLDALSFRAVLLALEQLLLGMMLGLFLSLMLHILSLLSTILSMQMGLSMALANDPGSSSSQPLLGQMLVMYGTLLFLALDGHLVAIGVIVDSFRLWPIGNGLFDLPLMQLIGQFGWMFAAALMLALPAVMAMLVVNLTFGVLSRSAPSLNIFALGFPMTMIMGLVCVLLSFSTLPDRYSDFCLDALFAMHQFLGGSQ</sequence>
<dbReference type="GO" id="GO:0005886">
    <property type="term" value="C:plasma membrane"/>
    <property type="evidence" value="ECO:0007669"/>
    <property type="project" value="UniProtKB-SubCell"/>
</dbReference>
<dbReference type="InterPro" id="IPR002010">
    <property type="entry name" value="T3SS_IM_R"/>
</dbReference>
<feature type="transmembrane region" description="Helical" evidence="10">
    <location>
        <begin position="79"/>
        <end position="103"/>
    </location>
</feature>
<dbReference type="NCBIfam" id="TIGR01400">
    <property type="entry name" value="fliR"/>
    <property type="match status" value="1"/>
</dbReference>
<evidence type="ECO:0000256" key="7">
    <source>
        <dbReference type="ARBA" id="ARBA00023136"/>
    </source>
</evidence>
<reference evidence="11 12" key="1">
    <citation type="submission" date="2018-06" db="EMBL/GenBank/DDBJ databases">
        <authorList>
            <consortium name="Pathogen Informatics"/>
            <person name="Doyle S."/>
        </authorList>
    </citation>
    <scope>NUCLEOTIDE SEQUENCE [LARGE SCALE GENOMIC DNA]</scope>
    <source>
        <strain evidence="11 12">NCTC10738</strain>
    </source>
</reference>
<feature type="transmembrane region" description="Helical" evidence="10">
    <location>
        <begin position="40"/>
        <end position="59"/>
    </location>
</feature>
<evidence type="ECO:0000313" key="11">
    <source>
        <dbReference type="EMBL" id="SUI60880.1"/>
    </source>
</evidence>
<evidence type="ECO:0000256" key="4">
    <source>
        <dbReference type="ARBA" id="ARBA00022475"/>
    </source>
</evidence>
<evidence type="ECO:0000256" key="6">
    <source>
        <dbReference type="ARBA" id="ARBA00022989"/>
    </source>
</evidence>
<comment type="subcellular location">
    <subcellularLocation>
        <location evidence="10">Cell membrane</location>
        <topology evidence="10">Multi-pass membrane protein</topology>
    </subcellularLocation>
    <subcellularLocation>
        <location evidence="10">Bacterial flagellum basal body</location>
    </subcellularLocation>
</comment>
<feature type="transmembrane region" description="Helical" evidence="10">
    <location>
        <begin position="16"/>
        <end position="33"/>
    </location>
</feature>
<evidence type="ECO:0000256" key="2">
    <source>
        <dbReference type="ARBA" id="ARBA00009772"/>
    </source>
</evidence>
<evidence type="ECO:0000256" key="5">
    <source>
        <dbReference type="ARBA" id="ARBA00022692"/>
    </source>
</evidence>
<name>A0A379ZF09_9GAMM</name>
<proteinExistence type="inferred from homology"/>
<evidence type="ECO:0000256" key="10">
    <source>
        <dbReference type="RuleBase" id="RU362071"/>
    </source>
</evidence>
<evidence type="ECO:0000256" key="3">
    <source>
        <dbReference type="ARBA" id="ARBA00021717"/>
    </source>
</evidence>
<dbReference type="PANTHER" id="PTHR30065:SF8">
    <property type="entry name" value="FLAGELLAR BIOSYNTHETIC PROTEIN FLIR"/>
    <property type="match status" value="1"/>
</dbReference>
<keyword evidence="5 10" id="KW-0812">Transmembrane</keyword>
<evidence type="ECO:0000313" key="12">
    <source>
        <dbReference type="Proteomes" id="UP000254069"/>
    </source>
</evidence>
<evidence type="ECO:0000256" key="1">
    <source>
        <dbReference type="ARBA" id="ARBA00002578"/>
    </source>
</evidence>
<dbReference type="Proteomes" id="UP000254069">
    <property type="component" value="Unassembled WGS sequence"/>
</dbReference>
<keyword evidence="4 10" id="KW-1003">Cell membrane</keyword>
<protein>
    <recommendedName>
        <fullName evidence="3 9">Flagellar biosynthetic protein FliR</fullName>
    </recommendedName>
</protein>
<comment type="similarity">
    <text evidence="2 10">Belongs to the FliR/MopE/SpaR family.</text>
</comment>
<keyword evidence="7 10" id="KW-0472">Membrane</keyword>
<feature type="transmembrane region" description="Helical" evidence="10">
    <location>
        <begin position="213"/>
        <end position="233"/>
    </location>
</feature>
<accession>A0A379ZF09</accession>
<dbReference type="GO" id="GO:0009425">
    <property type="term" value="C:bacterial-type flagellum basal body"/>
    <property type="evidence" value="ECO:0007669"/>
    <property type="project" value="UniProtKB-SubCell"/>
</dbReference>
<comment type="function">
    <text evidence="1 10">Role in flagellar biosynthesis.</text>
</comment>
<feature type="transmembrane region" description="Helical" evidence="10">
    <location>
        <begin position="130"/>
        <end position="152"/>
    </location>
</feature>
<keyword evidence="12" id="KW-1185">Reference proteome</keyword>
<dbReference type="PRINTS" id="PR00953">
    <property type="entry name" value="TYPE3IMRPROT"/>
</dbReference>
<dbReference type="PANTHER" id="PTHR30065">
    <property type="entry name" value="FLAGELLAR BIOSYNTHETIC PROTEIN FLIR"/>
    <property type="match status" value="1"/>
</dbReference>
<dbReference type="RefSeq" id="WP_096142187.1">
    <property type="nucleotide sequence ID" value="NZ_CP046378.1"/>
</dbReference>